<keyword evidence="6 10" id="KW-0460">Magnesium</keyword>
<dbReference type="GO" id="GO:0000287">
    <property type="term" value="F:magnesium ion binding"/>
    <property type="evidence" value="ECO:0007669"/>
    <property type="project" value="UniProtKB-UniRule"/>
</dbReference>
<dbReference type="GO" id="GO:0016114">
    <property type="term" value="P:terpenoid biosynthetic process"/>
    <property type="evidence" value="ECO:0007669"/>
    <property type="project" value="UniProtKB-UniRule"/>
</dbReference>
<dbReference type="InterPro" id="IPR029061">
    <property type="entry name" value="THDP-binding"/>
</dbReference>
<dbReference type="InterPro" id="IPR005477">
    <property type="entry name" value="Dxylulose-5-P_synthase"/>
</dbReference>
<dbReference type="CDD" id="cd07033">
    <property type="entry name" value="TPP_PYR_DXS_TK_like"/>
    <property type="match status" value="1"/>
</dbReference>
<feature type="binding site" evidence="10">
    <location>
        <position position="73"/>
    </location>
    <ligand>
        <name>thiamine diphosphate</name>
        <dbReference type="ChEBI" id="CHEBI:58937"/>
    </ligand>
</feature>
<dbReference type="GO" id="GO:0008661">
    <property type="term" value="F:1-deoxy-D-xylulose-5-phosphate synthase activity"/>
    <property type="evidence" value="ECO:0007669"/>
    <property type="project" value="UniProtKB-UniRule"/>
</dbReference>
<comment type="pathway">
    <text evidence="1 10">Metabolic intermediate biosynthesis; 1-deoxy-D-xylulose 5-phosphate biosynthesis; 1-deoxy-D-xylulose 5-phosphate from D-glyceraldehyde 3-phosphate and pyruvate: step 1/1.</text>
</comment>
<comment type="similarity">
    <text evidence="2 10">Belongs to the transketolase family. DXPS subfamily.</text>
</comment>
<keyword evidence="13" id="KW-1185">Reference proteome</keyword>
<dbReference type="Gene3D" id="3.40.50.970">
    <property type="match status" value="2"/>
</dbReference>
<dbReference type="PROSITE" id="PS00802">
    <property type="entry name" value="TRANSKETOLASE_2"/>
    <property type="match status" value="1"/>
</dbReference>
<dbReference type="PANTHER" id="PTHR43322">
    <property type="entry name" value="1-D-DEOXYXYLULOSE 5-PHOSPHATE SYNTHASE-RELATED"/>
    <property type="match status" value="1"/>
</dbReference>
<dbReference type="GO" id="GO:0009228">
    <property type="term" value="P:thiamine biosynthetic process"/>
    <property type="evidence" value="ECO:0007669"/>
    <property type="project" value="UniProtKB-UniRule"/>
</dbReference>
<dbReference type="EMBL" id="JADOUA010000001">
    <property type="protein sequence ID" value="MBG6088806.1"/>
    <property type="molecule type" value="Genomic_DNA"/>
</dbReference>
<comment type="function">
    <text evidence="10">Catalyzes the acyloin condensation reaction between C atoms 2 and 3 of pyruvate and glyceraldehyde 3-phosphate to yield 1-deoxy-D-xylulose-5-phosphate (DXP).</text>
</comment>
<keyword evidence="5 10" id="KW-0479">Metal-binding</keyword>
<keyword evidence="4 10" id="KW-0808">Transferase</keyword>
<evidence type="ECO:0000313" key="12">
    <source>
        <dbReference type="EMBL" id="MBG6088806.1"/>
    </source>
</evidence>
<evidence type="ECO:0000256" key="6">
    <source>
        <dbReference type="ARBA" id="ARBA00022842"/>
    </source>
</evidence>
<proteinExistence type="inferred from homology"/>
<feature type="domain" description="Transketolase-like pyrimidine-binding" evidence="11">
    <location>
        <begin position="292"/>
        <end position="457"/>
    </location>
</feature>
<dbReference type="Pfam" id="PF13292">
    <property type="entry name" value="DXP_synthase_N"/>
    <property type="match status" value="2"/>
</dbReference>
<dbReference type="GO" id="GO:0005829">
    <property type="term" value="C:cytosol"/>
    <property type="evidence" value="ECO:0007669"/>
    <property type="project" value="TreeGrafter"/>
</dbReference>
<evidence type="ECO:0000256" key="10">
    <source>
        <dbReference type="HAMAP-Rule" id="MF_00315"/>
    </source>
</evidence>
<feature type="binding site" evidence="10">
    <location>
        <begin position="114"/>
        <end position="116"/>
    </location>
    <ligand>
        <name>thiamine diphosphate</name>
        <dbReference type="ChEBI" id="CHEBI:58937"/>
    </ligand>
</feature>
<feature type="binding site" evidence="10">
    <location>
        <position position="146"/>
    </location>
    <ligand>
        <name>Mg(2+)</name>
        <dbReference type="ChEBI" id="CHEBI:18420"/>
    </ligand>
</feature>
<evidence type="ECO:0000313" key="13">
    <source>
        <dbReference type="Proteomes" id="UP000614047"/>
    </source>
</evidence>
<sequence length="613" mass="64532">MALLDSIRGPDDLDDLPAGELPALAEEIREFLVRTVSRTGGHLGPNLGVVELTLALHRVFASPRDRIIFDTGHQAYVHKLLTGRLADFGRLRERGGLSGYPSQAESAHDVVESSHASTALAYADGLAKAHQRRGITDRSVVAVIGDGALTGGLAWEGLNNLVDDPGRPVIVVLNDNGRSYAPTVGGLGHHLHRLRTSPASRPERDGRDGGAAGDNLFTQLGFAYIGPIDGHDVSACERALRTARTMRRPVVVHAVTRKGRGYPPAENDQADHMHGIGRIDPVTGEAVPSSGTSWTKLFADELCAVGAERDDLVAITAAMPGPTGLAAFGKRFPERMYDVGIAEQHAACSAAGLALGGMHPVVAVYSTFLNRAFDQVVMDVALHRLPVTFVLDRAGITGPDGPSHHGMWDLPILGVVPGVRVAAPRDPGRLRELLREAVEVTDGPTVLRFPKATAGPDIDAIARVDGIDILHRGSGRPLDVLIVAAGTLADVCLQAAGVLEDQGVGVTVVDPRWVIPVNPALTGLVARHGLAVTAEDGSRTGGVGALLAQACADAGVRTPVRNLGIPRAFIEHGDRPGLLADAGLSCERIVEAIRHHLDGLRAPAVSPGERSLR</sequence>
<keyword evidence="8 10" id="KW-0786">Thiamine pyrophosphate</keyword>
<evidence type="ECO:0000256" key="7">
    <source>
        <dbReference type="ARBA" id="ARBA00022977"/>
    </source>
</evidence>
<evidence type="ECO:0000259" key="11">
    <source>
        <dbReference type="SMART" id="SM00861"/>
    </source>
</evidence>
<evidence type="ECO:0000256" key="1">
    <source>
        <dbReference type="ARBA" id="ARBA00004980"/>
    </source>
</evidence>
<dbReference type="HAMAP" id="MF_00315">
    <property type="entry name" value="DXP_synth"/>
    <property type="match status" value="1"/>
</dbReference>
<comment type="cofactor">
    <cofactor evidence="10">
        <name>Mg(2+)</name>
        <dbReference type="ChEBI" id="CHEBI:18420"/>
    </cofactor>
    <text evidence="10">Binds 1 Mg(2+) ion per subunit.</text>
</comment>
<dbReference type="Proteomes" id="UP000614047">
    <property type="component" value="Unassembled WGS sequence"/>
</dbReference>
<feature type="binding site" evidence="10">
    <location>
        <position position="343"/>
    </location>
    <ligand>
        <name>thiamine diphosphate</name>
        <dbReference type="ChEBI" id="CHEBI:58937"/>
    </ligand>
</feature>
<dbReference type="InterPro" id="IPR009014">
    <property type="entry name" value="Transketo_C/PFOR_II"/>
</dbReference>
<comment type="catalytic activity">
    <reaction evidence="10">
        <text>D-glyceraldehyde 3-phosphate + pyruvate + H(+) = 1-deoxy-D-xylulose 5-phosphate + CO2</text>
        <dbReference type="Rhea" id="RHEA:12605"/>
        <dbReference type="ChEBI" id="CHEBI:15361"/>
        <dbReference type="ChEBI" id="CHEBI:15378"/>
        <dbReference type="ChEBI" id="CHEBI:16526"/>
        <dbReference type="ChEBI" id="CHEBI:57792"/>
        <dbReference type="ChEBI" id="CHEBI:59776"/>
        <dbReference type="EC" id="2.2.1.7"/>
    </reaction>
</comment>
<dbReference type="SUPFAM" id="SSF52922">
    <property type="entry name" value="TK C-terminal domain-like"/>
    <property type="match status" value="1"/>
</dbReference>
<protein>
    <recommendedName>
        <fullName evidence="10">1-deoxy-D-xylulose-5-phosphate synthase</fullName>
        <ecNumber evidence="10">2.2.1.7</ecNumber>
    </recommendedName>
    <alternativeName>
        <fullName evidence="10">1-deoxyxylulose-5-phosphate synthase</fullName>
        <shortName evidence="10">DXP synthase</shortName>
        <shortName evidence="10">DXPS</shortName>
    </alternativeName>
</protein>
<feature type="binding site" evidence="10">
    <location>
        <begin position="147"/>
        <end position="148"/>
    </location>
    <ligand>
        <name>thiamine diphosphate</name>
        <dbReference type="ChEBI" id="CHEBI:58937"/>
    </ligand>
</feature>
<comment type="cofactor">
    <cofactor evidence="10">
        <name>thiamine diphosphate</name>
        <dbReference type="ChEBI" id="CHEBI:58937"/>
    </cofactor>
    <text evidence="10">Binds 1 thiamine pyrophosphate per subunit.</text>
</comment>
<feature type="binding site" evidence="10">
    <location>
        <position position="176"/>
    </location>
    <ligand>
        <name>thiamine diphosphate</name>
        <dbReference type="ChEBI" id="CHEBI:58937"/>
    </ligand>
</feature>
<comment type="subunit">
    <text evidence="3 10">Homodimer.</text>
</comment>
<dbReference type="SMART" id="SM00861">
    <property type="entry name" value="Transket_pyr"/>
    <property type="match status" value="1"/>
</dbReference>
<evidence type="ECO:0000256" key="5">
    <source>
        <dbReference type="ARBA" id="ARBA00022723"/>
    </source>
</evidence>
<gene>
    <name evidence="10" type="primary">dxs</name>
    <name evidence="12" type="ORF">IW256_002919</name>
</gene>
<dbReference type="SUPFAM" id="SSF52518">
    <property type="entry name" value="Thiamin diphosphate-binding fold (THDP-binding)"/>
    <property type="match status" value="2"/>
</dbReference>
<comment type="caution">
    <text evidence="12">The sequence shown here is derived from an EMBL/GenBank/DDBJ whole genome shotgun (WGS) entry which is preliminary data.</text>
</comment>
<feature type="binding site" evidence="10">
    <location>
        <position position="262"/>
    </location>
    <ligand>
        <name>thiamine diphosphate</name>
        <dbReference type="ChEBI" id="CHEBI:58937"/>
    </ligand>
</feature>
<keyword evidence="9 10" id="KW-0414">Isoprene biosynthesis</keyword>
<dbReference type="Pfam" id="PF02779">
    <property type="entry name" value="Transket_pyr"/>
    <property type="match status" value="1"/>
</dbReference>
<organism evidence="12 13">
    <name type="scientific">Actinomadura viridis</name>
    <dbReference type="NCBI Taxonomy" id="58110"/>
    <lineage>
        <taxon>Bacteria</taxon>
        <taxon>Bacillati</taxon>
        <taxon>Actinomycetota</taxon>
        <taxon>Actinomycetes</taxon>
        <taxon>Streptosporangiales</taxon>
        <taxon>Thermomonosporaceae</taxon>
        <taxon>Actinomadura</taxon>
    </lineage>
</organism>
<dbReference type="CDD" id="cd02007">
    <property type="entry name" value="TPP_DXS"/>
    <property type="match status" value="1"/>
</dbReference>
<dbReference type="InterPro" id="IPR020826">
    <property type="entry name" value="Transketolase_BS"/>
</dbReference>
<dbReference type="Gene3D" id="3.40.50.920">
    <property type="match status" value="1"/>
</dbReference>
<dbReference type="EC" id="2.2.1.7" evidence="10"/>
<reference evidence="12" key="1">
    <citation type="submission" date="2020-11" db="EMBL/GenBank/DDBJ databases">
        <title>Sequencing the genomes of 1000 actinobacteria strains.</title>
        <authorList>
            <person name="Klenk H.-P."/>
        </authorList>
    </citation>
    <scope>NUCLEOTIDE SEQUENCE</scope>
    <source>
        <strain evidence="12">DSM 43175</strain>
    </source>
</reference>
<dbReference type="AlphaFoldDB" id="A0A931GMT3"/>
<dbReference type="InterPro" id="IPR005475">
    <property type="entry name" value="Transketolase-like_Pyr-bd"/>
</dbReference>
<evidence type="ECO:0000256" key="4">
    <source>
        <dbReference type="ARBA" id="ARBA00022679"/>
    </source>
</evidence>
<dbReference type="GO" id="GO:0019288">
    <property type="term" value="P:isopentenyl diphosphate biosynthetic process, methylerythritol 4-phosphate pathway"/>
    <property type="evidence" value="ECO:0007669"/>
    <property type="project" value="TreeGrafter"/>
</dbReference>
<dbReference type="NCBIfam" id="NF003933">
    <property type="entry name" value="PRK05444.2-2"/>
    <property type="match status" value="1"/>
</dbReference>
<accession>A0A931GMT3</accession>
<dbReference type="RefSeq" id="WP_197011484.1">
    <property type="nucleotide sequence ID" value="NZ_BAABES010000005.1"/>
</dbReference>
<name>A0A931GMT3_9ACTN</name>
<evidence type="ECO:0000256" key="9">
    <source>
        <dbReference type="ARBA" id="ARBA00023229"/>
    </source>
</evidence>
<feature type="binding site" evidence="10">
    <location>
        <position position="176"/>
    </location>
    <ligand>
        <name>Mg(2+)</name>
        <dbReference type="ChEBI" id="CHEBI:18420"/>
    </ligand>
</feature>
<dbReference type="GO" id="GO:0030976">
    <property type="term" value="F:thiamine pyrophosphate binding"/>
    <property type="evidence" value="ECO:0007669"/>
    <property type="project" value="UniProtKB-UniRule"/>
</dbReference>
<dbReference type="Pfam" id="PF02780">
    <property type="entry name" value="Transketolase_C"/>
    <property type="match status" value="1"/>
</dbReference>
<dbReference type="InterPro" id="IPR033248">
    <property type="entry name" value="Transketolase_C"/>
</dbReference>
<evidence type="ECO:0000256" key="3">
    <source>
        <dbReference type="ARBA" id="ARBA00011738"/>
    </source>
</evidence>
<evidence type="ECO:0000256" key="2">
    <source>
        <dbReference type="ARBA" id="ARBA00011081"/>
    </source>
</evidence>
<dbReference type="PANTHER" id="PTHR43322:SF5">
    <property type="entry name" value="1-DEOXY-D-XYLULOSE-5-PHOSPHATE SYNTHASE, CHLOROPLASTIC"/>
    <property type="match status" value="1"/>
</dbReference>
<evidence type="ECO:0000256" key="8">
    <source>
        <dbReference type="ARBA" id="ARBA00023052"/>
    </source>
</evidence>
<keyword evidence="7 10" id="KW-0784">Thiamine biosynthesis</keyword>
<dbReference type="FunFam" id="3.40.50.970:FF:000005">
    <property type="entry name" value="1-deoxy-D-xylulose-5-phosphate synthase"/>
    <property type="match status" value="1"/>
</dbReference>